<dbReference type="SUPFAM" id="SSF46992">
    <property type="entry name" value="Ribosomal protein S20"/>
    <property type="match status" value="1"/>
</dbReference>
<dbReference type="EMBL" id="VUNA01000024">
    <property type="protein sequence ID" value="MST71416.1"/>
    <property type="molecule type" value="Genomic_DNA"/>
</dbReference>
<dbReference type="GO" id="GO:0003735">
    <property type="term" value="F:structural constituent of ribosome"/>
    <property type="evidence" value="ECO:0007669"/>
    <property type="project" value="InterPro"/>
</dbReference>
<keyword evidence="9" id="KW-1185">Reference proteome</keyword>
<dbReference type="InterPro" id="IPR036510">
    <property type="entry name" value="Ribosomal_bS20_sf"/>
</dbReference>
<dbReference type="RefSeq" id="WP_154554979.1">
    <property type="nucleotide sequence ID" value="NZ_JAQXUZ010000026.1"/>
</dbReference>
<dbReference type="GO" id="GO:0005829">
    <property type="term" value="C:cytosol"/>
    <property type="evidence" value="ECO:0007669"/>
    <property type="project" value="TreeGrafter"/>
</dbReference>
<evidence type="ECO:0000256" key="2">
    <source>
        <dbReference type="ARBA" id="ARBA00022730"/>
    </source>
</evidence>
<proteinExistence type="inferred from homology"/>
<evidence type="ECO:0000256" key="7">
    <source>
        <dbReference type="HAMAP-Rule" id="MF_00500"/>
    </source>
</evidence>
<evidence type="ECO:0000256" key="4">
    <source>
        <dbReference type="ARBA" id="ARBA00022980"/>
    </source>
</evidence>
<keyword evidence="4 7" id="KW-0689">Ribosomal protein</keyword>
<dbReference type="GO" id="GO:0015935">
    <property type="term" value="C:small ribosomal subunit"/>
    <property type="evidence" value="ECO:0007669"/>
    <property type="project" value="TreeGrafter"/>
</dbReference>
<dbReference type="Gene3D" id="1.20.58.110">
    <property type="entry name" value="Ribosomal protein S20"/>
    <property type="match status" value="1"/>
</dbReference>
<dbReference type="GO" id="GO:0070181">
    <property type="term" value="F:small ribosomal subunit rRNA binding"/>
    <property type="evidence" value="ECO:0007669"/>
    <property type="project" value="TreeGrafter"/>
</dbReference>
<gene>
    <name evidence="7" type="primary">rpsT</name>
    <name evidence="8" type="ORF">FYJ65_08880</name>
</gene>
<accession>A0A6N7XN69</accession>
<comment type="function">
    <text evidence="7">Binds directly to 16S ribosomal RNA.</text>
</comment>
<dbReference type="NCBIfam" id="TIGR00029">
    <property type="entry name" value="S20"/>
    <property type="match status" value="1"/>
</dbReference>
<sequence length="90" mass="10003">MANIKSAKKRIRVIDKKTARNARIKGHMKQAEKNYLKALAAGNVDDATKAFVVLEKELMQAASKNTIHKKTASRKVSRMAARLNALKAQN</sequence>
<evidence type="ECO:0000313" key="9">
    <source>
        <dbReference type="Proteomes" id="UP000469424"/>
    </source>
</evidence>
<dbReference type="InterPro" id="IPR002583">
    <property type="entry name" value="Ribosomal_bS20"/>
</dbReference>
<comment type="similarity">
    <text evidence="1 7">Belongs to the bacterial ribosomal protein bS20 family.</text>
</comment>
<organism evidence="8 9">
    <name type="scientific">Mogibacterium kristiansenii</name>
    <dbReference type="NCBI Taxonomy" id="2606708"/>
    <lineage>
        <taxon>Bacteria</taxon>
        <taxon>Bacillati</taxon>
        <taxon>Bacillota</taxon>
        <taxon>Clostridia</taxon>
        <taxon>Peptostreptococcales</taxon>
        <taxon>Anaerovoracaceae</taxon>
        <taxon>Mogibacterium</taxon>
    </lineage>
</organism>
<keyword evidence="2 7" id="KW-0699">rRNA-binding</keyword>
<dbReference type="HAMAP" id="MF_00500">
    <property type="entry name" value="Ribosomal_bS20"/>
    <property type="match status" value="1"/>
</dbReference>
<protein>
    <recommendedName>
        <fullName evidence="6 7">Small ribosomal subunit protein bS20</fullName>
    </recommendedName>
</protein>
<dbReference type="AlphaFoldDB" id="A0A6N7XN69"/>
<dbReference type="GO" id="GO:0006412">
    <property type="term" value="P:translation"/>
    <property type="evidence" value="ECO:0007669"/>
    <property type="project" value="UniProtKB-UniRule"/>
</dbReference>
<evidence type="ECO:0000256" key="6">
    <source>
        <dbReference type="ARBA" id="ARBA00035136"/>
    </source>
</evidence>
<keyword evidence="5 7" id="KW-0687">Ribonucleoprotein</keyword>
<evidence type="ECO:0000256" key="1">
    <source>
        <dbReference type="ARBA" id="ARBA00007634"/>
    </source>
</evidence>
<dbReference type="PANTHER" id="PTHR33398">
    <property type="entry name" value="30S RIBOSOMAL PROTEIN S20"/>
    <property type="match status" value="1"/>
</dbReference>
<comment type="caution">
    <text evidence="8">The sequence shown here is derived from an EMBL/GenBank/DDBJ whole genome shotgun (WGS) entry which is preliminary data.</text>
</comment>
<evidence type="ECO:0000256" key="3">
    <source>
        <dbReference type="ARBA" id="ARBA00022884"/>
    </source>
</evidence>
<dbReference type="PANTHER" id="PTHR33398:SF1">
    <property type="entry name" value="SMALL RIBOSOMAL SUBUNIT PROTEIN BS20C"/>
    <property type="match status" value="1"/>
</dbReference>
<evidence type="ECO:0000313" key="8">
    <source>
        <dbReference type="EMBL" id="MST71416.1"/>
    </source>
</evidence>
<name>A0A6N7XN69_9FIRM</name>
<dbReference type="Proteomes" id="UP000469424">
    <property type="component" value="Unassembled WGS sequence"/>
</dbReference>
<evidence type="ECO:0000256" key="5">
    <source>
        <dbReference type="ARBA" id="ARBA00023274"/>
    </source>
</evidence>
<reference evidence="8 9" key="1">
    <citation type="submission" date="2019-08" db="EMBL/GenBank/DDBJ databases">
        <title>In-depth cultivation of the pig gut microbiome towards novel bacterial diversity and tailored functional studies.</title>
        <authorList>
            <person name="Wylensek D."/>
            <person name="Hitch T.C.A."/>
            <person name="Clavel T."/>
        </authorList>
    </citation>
    <scope>NUCLEOTIDE SEQUENCE [LARGE SCALE GENOMIC DNA]</scope>
    <source>
        <strain evidence="8 9">WCA-MUC-591-APC-4B</strain>
    </source>
</reference>
<keyword evidence="3 7" id="KW-0694">RNA-binding</keyword>
<dbReference type="Pfam" id="PF01649">
    <property type="entry name" value="Ribosomal_S20p"/>
    <property type="match status" value="1"/>
</dbReference>